<dbReference type="Pfam" id="PF00768">
    <property type="entry name" value="Peptidase_S11"/>
    <property type="match status" value="1"/>
</dbReference>
<dbReference type="PANTHER" id="PTHR21581">
    <property type="entry name" value="D-ALANYL-D-ALANINE CARBOXYPEPTIDASE"/>
    <property type="match status" value="1"/>
</dbReference>
<evidence type="ECO:0000256" key="5">
    <source>
        <dbReference type="ARBA" id="ARBA00022670"/>
    </source>
</evidence>
<evidence type="ECO:0000256" key="12">
    <source>
        <dbReference type="PIRSR" id="PIRSR618044-1"/>
    </source>
</evidence>
<feature type="active site" description="Proton acceptor" evidence="12">
    <location>
        <position position="57"/>
    </location>
</feature>
<dbReference type="InterPro" id="IPR012907">
    <property type="entry name" value="Peptidase_S11_C"/>
</dbReference>
<dbReference type="InterPro" id="IPR001967">
    <property type="entry name" value="Peptidase_S11_N"/>
</dbReference>
<dbReference type="EC" id="3.4.16.4" evidence="3"/>
<comment type="catalytic activity">
    <reaction evidence="11">
        <text>Preferential cleavage: (Ac)2-L-Lys-D-Ala-|-D-Ala. Also transpeptidation of peptidyl-alanyl moieties that are N-acyl substituents of D-alanine.</text>
        <dbReference type="EC" id="3.4.16.4"/>
    </reaction>
</comment>
<dbReference type="RefSeq" id="WP_262430686.1">
    <property type="nucleotide sequence ID" value="NZ_JACRTG010000032.1"/>
</dbReference>
<dbReference type="InterPro" id="IPR018044">
    <property type="entry name" value="Peptidase_S11"/>
</dbReference>
<sequence>MKKSILLLVLIMFIPCLSYGEDLNLDGQNYILIEEKSGRVLVEKNSNVKLPMASTTKIMTAILAIEQGVMDEEIKIFKNDVNVGGSSIYLKEGERIKLEDLTYGLMLRSGNDSAVAIANHISGSEEEFVKLMNKKTKEIGAINTHFTNPHGLHDDNHYSTAYDLALIARYAFNNEKFEEVVKSKSYRVKNEREYDYFVNKNKTLWDYNGGDGVKIGYTSDAGRCLVASASRNNMRLIAVTLKDYNWFNDAYSLMDYGFENYSLYPIYLKDQLITQISVLKGKKDKLPLVPKNDFFYPMQDGEKNNIKISVRTDETVEAPILKGTELGSVEVYLNGQLIRKDKLIAKYDILKESFFKRLFKQHFKEENN</sequence>
<dbReference type="GO" id="GO:0071555">
    <property type="term" value="P:cell wall organization"/>
    <property type="evidence" value="ECO:0007669"/>
    <property type="project" value="UniProtKB-KW"/>
</dbReference>
<evidence type="ECO:0000256" key="4">
    <source>
        <dbReference type="ARBA" id="ARBA00022645"/>
    </source>
</evidence>
<dbReference type="PANTHER" id="PTHR21581:SF33">
    <property type="entry name" value="D-ALANYL-D-ALANINE CARBOXYPEPTIDASE DACB"/>
    <property type="match status" value="1"/>
</dbReference>
<keyword evidence="7" id="KW-0378">Hydrolase</keyword>
<evidence type="ECO:0000256" key="8">
    <source>
        <dbReference type="ARBA" id="ARBA00022960"/>
    </source>
</evidence>
<dbReference type="GO" id="GO:0009252">
    <property type="term" value="P:peptidoglycan biosynthetic process"/>
    <property type="evidence" value="ECO:0007669"/>
    <property type="project" value="UniProtKB-KW"/>
</dbReference>
<comment type="pathway">
    <text evidence="1">Cell wall biogenesis; peptidoglycan biosynthesis.</text>
</comment>
<keyword evidence="4 16" id="KW-0121">Carboxypeptidase</keyword>
<dbReference type="GO" id="GO:0009002">
    <property type="term" value="F:serine-type D-Ala-D-Ala carboxypeptidase activity"/>
    <property type="evidence" value="ECO:0007669"/>
    <property type="project" value="UniProtKB-EC"/>
</dbReference>
<protein>
    <recommendedName>
        <fullName evidence="3">serine-type D-Ala-D-Ala carboxypeptidase</fullName>
        <ecNumber evidence="3">3.4.16.4</ecNumber>
    </recommendedName>
</protein>
<gene>
    <name evidence="16" type="ORF">H8707_13455</name>
</gene>
<dbReference type="SMART" id="SM00936">
    <property type="entry name" value="PBP5_C"/>
    <property type="match status" value="1"/>
</dbReference>
<evidence type="ECO:0000313" key="17">
    <source>
        <dbReference type="Proteomes" id="UP000601171"/>
    </source>
</evidence>
<evidence type="ECO:0000259" key="15">
    <source>
        <dbReference type="SMART" id="SM00936"/>
    </source>
</evidence>
<evidence type="ECO:0000256" key="3">
    <source>
        <dbReference type="ARBA" id="ARBA00012448"/>
    </source>
</evidence>
<keyword evidence="6" id="KW-0732">Signal</keyword>
<reference evidence="16" key="1">
    <citation type="submission" date="2020-08" db="EMBL/GenBank/DDBJ databases">
        <title>Genome public.</title>
        <authorList>
            <person name="Liu C."/>
            <person name="Sun Q."/>
        </authorList>
    </citation>
    <scope>NUCLEOTIDE SEQUENCE</scope>
    <source>
        <strain evidence="16">BX21</strain>
    </source>
</reference>
<evidence type="ECO:0000256" key="2">
    <source>
        <dbReference type="ARBA" id="ARBA00007164"/>
    </source>
</evidence>
<proteinExistence type="inferred from homology"/>
<dbReference type="GO" id="GO:0008360">
    <property type="term" value="P:regulation of cell shape"/>
    <property type="evidence" value="ECO:0007669"/>
    <property type="project" value="UniProtKB-KW"/>
</dbReference>
<comment type="similarity">
    <text evidence="2 14">Belongs to the peptidase S11 family.</text>
</comment>
<dbReference type="EMBL" id="JACRTG010000032">
    <property type="protein sequence ID" value="MBC8589222.1"/>
    <property type="molecule type" value="Genomic_DNA"/>
</dbReference>
<dbReference type="AlphaFoldDB" id="A0A926EZF0"/>
<feature type="domain" description="Peptidase S11 D-Ala-D-Ala carboxypeptidase A C-terminal" evidence="15">
    <location>
        <begin position="261"/>
        <end position="351"/>
    </location>
</feature>
<evidence type="ECO:0000256" key="14">
    <source>
        <dbReference type="RuleBase" id="RU004016"/>
    </source>
</evidence>
<keyword evidence="8" id="KW-0133">Cell shape</keyword>
<dbReference type="Gene3D" id="3.40.710.10">
    <property type="entry name" value="DD-peptidase/beta-lactamase superfamily"/>
    <property type="match status" value="1"/>
</dbReference>
<keyword evidence="17" id="KW-1185">Reference proteome</keyword>
<feature type="active site" description="Acyl-ester intermediate" evidence="12">
    <location>
        <position position="54"/>
    </location>
</feature>
<comment type="caution">
    <text evidence="16">The sequence shown here is derived from an EMBL/GenBank/DDBJ whole genome shotgun (WGS) entry which is preliminary data.</text>
</comment>
<dbReference type="Gene3D" id="2.60.410.10">
    <property type="entry name" value="D-Ala-D-Ala carboxypeptidase, C-terminal domain"/>
    <property type="match status" value="1"/>
</dbReference>
<dbReference type="PRINTS" id="PR00725">
    <property type="entry name" value="DADACBPTASE1"/>
</dbReference>
<name>A0A926EZF0_9FIRM</name>
<evidence type="ECO:0000256" key="9">
    <source>
        <dbReference type="ARBA" id="ARBA00022984"/>
    </source>
</evidence>
<evidence type="ECO:0000256" key="11">
    <source>
        <dbReference type="ARBA" id="ARBA00034000"/>
    </source>
</evidence>
<dbReference type="SUPFAM" id="SSF56601">
    <property type="entry name" value="beta-lactamase/transpeptidase-like"/>
    <property type="match status" value="1"/>
</dbReference>
<evidence type="ECO:0000256" key="7">
    <source>
        <dbReference type="ARBA" id="ARBA00022801"/>
    </source>
</evidence>
<evidence type="ECO:0000256" key="6">
    <source>
        <dbReference type="ARBA" id="ARBA00022729"/>
    </source>
</evidence>
<dbReference type="GO" id="GO:0006508">
    <property type="term" value="P:proteolysis"/>
    <property type="evidence" value="ECO:0007669"/>
    <property type="project" value="UniProtKB-KW"/>
</dbReference>
<organism evidence="16 17">
    <name type="scientific">Paratissierella segnis</name>
    <dbReference type="NCBI Taxonomy" id="2763679"/>
    <lineage>
        <taxon>Bacteria</taxon>
        <taxon>Bacillati</taxon>
        <taxon>Bacillota</taxon>
        <taxon>Tissierellia</taxon>
        <taxon>Tissierellales</taxon>
        <taxon>Tissierellaceae</taxon>
        <taxon>Paratissierella</taxon>
    </lineage>
</organism>
<evidence type="ECO:0000256" key="13">
    <source>
        <dbReference type="PIRSR" id="PIRSR618044-2"/>
    </source>
</evidence>
<dbReference type="InterPro" id="IPR012338">
    <property type="entry name" value="Beta-lactam/transpept-like"/>
</dbReference>
<dbReference type="Proteomes" id="UP000601171">
    <property type="component" value="Unassembled WGS sequence"/>
</dbReference>
<accession>A0A926EZF0</accession>
<keyword evidence="10" id="KW-0961">Cell wall biogenesis/degradation</keyword>
<feature type="binding site" evidence="13">
    <location>
        <position position="214"/>
    </location>
    <ligand>
        <name>substrate</name>
    </ligand>
</feature>
<dbReference type="Pfam" id="PF07943">
    <property type="entry name" value="PBP5_C"/>
    <property type="match status" value="1"/>
</dbReference>
<evidence type="ECO:0000256" key="1">
    <source>
        <dbReference type="ARBA" id="ARBA00004752"/>
    </source>
</evidence>
<evidence type="ECO:0000256" key="10">
    <source>
        <dbReference type="ARBA" id="ARBA00023316"/>
    </source>
</evidence>
<keyword evidence="5" id="KW-0645">Protease</keyword>
<evidence type="ECO:0000313" key="16">
    <source>
        <dbReference type="EMBL" id="MBC8589222.1"/>
    </source>
</evidence>
<keyword evidence="9" id="KW-0573">Peptidoglycan synthesis</keyword>
<dbReference type="InterPro" id="IPR037167">
    <property type="entry name" value="Peptidase_S11_C_sf"/>
</dbReference>
<feature type="active site" evidence="12">
    <location>
        <position position="109"/>
    </location>
</feature>